<evidence type="ECO:0000313" key="2">
    <source>
        <dbReference type="EMBL" id="MBS6623387.1"/>
    </source>
</evidence>
<dbReference type="InterPro" id="IPR029044">
    <property type="entry name" value="Nucleotide-diphossugar_trans"/>
</dbReference>
<dbReference type="Proteomes" id="UP000811365">
    <property type="component" value="Unassembled WGS sequence"/>
</dbReference>
<dbReference type="CDD" id="cd02511">
    <property type="entry name" value="Beta4Glucosyltransferase"/>
    <property type="match status" value="1"/>
</dbReference>
<comment type="caution">
    <text evidence="2">The sequence shown here is derived from an EMBL/GenBank/DDBJ whole genome shotgun (WGS) entry which is preliminary data.</text>
</comment>
<gene>
    <name evidence="2" type="ORF">KH315_14855</name>
</gene>
<accession>A0A9E1M2E5</accession>
<organism evidence="2 3">
    <name type="scientific">Faecalibacterium prausnitzii</name>
    <dbReference type="NCBI Taxonomy" id="853"/>
    <lineage>
        <taxon>Bacteria</taxon>
        <taxon>Bacillati</taxon>
        <taxon>Bacillota</taxon>
        <taxon>Clostridia</taxon>
        <taxon>Eubacteriales</taxon>
        <taxon>Oscillospiraceae</taxon>
        <taxon>Faecalibacterium</taxon>
    </lineage>
</organism>
<sequence length="260" mass="29401">MNSVEQKTVPVSLVVIVKNSASSLRRCLESAPFVDEILVVDSGSTDDTVEVARECGARVLFQDWLGFGPQKKFAVNQAKNDWVLCLDADEYLSDGLRESMFRLFQSEPSHKAYRFARCNLFLGRFLRHGEGYPDWSLRLFNKRAANWTEDLVHEKVEGQGGRLKVGTLSGDLMHESCESVARYIEKQNSYTTIQAERMIAAGKSVSKARILFSPAVRFFKYYFLKLGFLDGFPGFVHISIGCFTVFLKYVKACFGARAEK</sequence>
<reference evidence="2" key="1">
    <citation type="submission" date="2021-02" db="EMBL/GenBank/DDBJ databases">
        <title>Infant gut strain persistence is associated with maternal origin, phylogeny, and functional potential including surface adhesion and iron acquisition.</title>
        <authorList>
            <person name="Lou Y.C."/>
        </authorList>
    </citation>
    <scope>NUCLEOTIDE SEQUENCE</scope>
    <source>
        <strain evidence="2">L2_039_000G1_dasL2_039_000G1_maxbin2.maxbin.077</strain>
    </source>
</reference>
<dbReference type="SUPFAM" id="SSF53448">
    <property type="entry name" value="Nucleotide-diphospho-sugar transferases"/>
    <property type="match status" value="1"/>
</dbReference>
<dbReference type="PANTHER" id="PTHR43630">
    <property type="entry name" value="POLY-BETA-1,6-N-ACETYL-D-GLUCOSAMINE SYNTHASE"/>
    <property type="match status" value="1"/>
</dbReference>
<feature type="domain" description="Glycosyltransferase 2-like" evidence="1">
    <location>
        <begin position="12"/>
        <end position="153"/>
    </location>
</feature>
<evidence type="ECO:0000313" key="3">
    <source>
        <dbReference type="Proteomes" id="UP000811365"/>
    </source>
</evidence>
<dbReference type="EMBL" id="JAGZYH010000118">
    <property type="protein sequence ID" value="MBS6623387.1"/>
    <property type="molecule type" value="Genomic_DNA"/>
</dbReference>
<name>A0A9E1M2E5_9FIRM</name>
<dbReference type="AlphaFoldDB" id="A0A9E1M2E5"/>
<protein>
    <submittedName>
        <fullName evidence="2">Glycosyltransferase family 2 protein</fullName>
    </submittedName>
</protein>
<dbReference type="InterPro" id="IPR001173">
    <property type="entry name" value="Glyco_trans_2-like"/>
</dbReference>
<evidence type="ECO:0000259" key="1">
    <source>
        <dbReference type="Pfam" id="PF00535"/>
    </source>
</evidence>
<dbReference type="Pfam" id="PF00535">
    <property type="entry name" value="Glycos_transf_2"/>
    <property type="match status" value="1"/>
</dbReference>
<dbReference type="Gene3D" id="3.90.550.10">
    <property type="entry name" value="Spore Coat Polysaccharide Biosynthesis Protein SpsA, Chain A"/>
    <property type="match status" value="1"/>
</dbReference>
<proteinExistence type="predicted"/>
<dbReference type="PANTHER" id="PTHR43630:SF2">
    <property type="entry name" value="GLYCOSYLTRANSFERASE"/>
    <property type="match status" value="1"/>
</dbReference>